<dbReference type="Gene3D" id="3.30.360.10">
    <property type="entry name" value="Dihydrodipicolinate Reductase, domain 2"/>
    <property type="match status" value="1"/>
</dbReference>
<dbReference type="GO" id="GO:0005524">
    <property type="term" value="F:ATP binding"/>
    <property type="evidence" value="ECO:0007669"/>
    <property type="project" value="UniProtKB-KW"/>
</dbReference>
<organism evidence="16 17">
    <name type="scientific">Malus domestica</name>
    <name type="common">Apple</name>
    <name type="synonym">Pyrus malus</name>
    <dbReference type="NCBI Taxonomy" id="3750"/>
    <lineage>
        <taxon>Eukaryota</taxon>
        <taxon>Viridiplantae</taxon>
        <taxon>Streptophyta</taxon>
        <taxon>Embryophyta</taxon>
        <taxon>Tracheophyta</taxon>
        <taxon>Spermatophyta</taxon>
        <taxon>Magnoliopsida</taxon>
        <taxon>eudicotyledons</taxon>
        <taxon>Gunneridae</taxon>
        <taxon>Pentapetalae</taxon>
        <taxon>rosids</taxon>
        <taxon>fabids</taxon>
        <taxon>Rosales</taxon>
        <taxon>Rosaceae</taxon>
        <taxon>Amygdaloideae</taxon>
        <taxon>Maleae</taxon>
        <taxon>Malus</taxon>
    </lineage>
</organism>
<keyword evidence="5 13" id="KW-0479">Metal-binding</keyword>
<evidence type="ECO:0000256" key="4">
    <source>
        <dbReference type="ARBA" id="ARBA00022490"/>
    </source>
</evidence>
<comment type="function">
    <text evidence="13">Component of the cytosolic iron-sulfur (Fe-S) protein assembly (CIA) machinery. Required for maturation of extramitochondrial Fe-S proteins. Functions as Fe-S scaffold, mediating the de novo assembly of an Fe-S cluster and its transfer to target apoproteins. Essential for embryo development.</text>
</comment>
<evidence type="ECO:0000256" key="13">
    <source>
        <dbReference type="HAMAP-Rule" id="MF_03038"/>
    </source>
</evidence>
<dbReference type="InterPro" id="IPR020829">
    <property type="entry name" value="GlycerAld_3-P_DH_cat"/>
</dbReference>
<comment type="similarity">
    <text evidence="13">Belongs to the Mrp/NBP35 ATP-binding proteins family. NUBP1/NBP35 subfamily.</text>
</comment>
<dbReference type="NCBIfam" id="TIGR01534">
    <property type="entry name" value="GAPDH-I"/>
    <property type="match status" value="1"/>
</dbReference>
<dbReference type="Pfam" id="PF12937">
    <property type="entry name" value="F-box-like"/>
    <property type="match status" value="1"/>
</dbReference>
<dbReference type="GO" id="GO:0005829">
    <property type="term" value="C:cytosol"/>
    <property type="evidence" value="ECO:0007669"/>
    <property type="project" value="TreeGrafter"/>
</dbReference>
<comment type="cofactor">
    <cofactor evidence="13">
        <name>[4Fe-4S] cluster</name>
        <dbReference type="ChEBI" id="CHEBI:49883"/>
    </cofactor>
    <text evidence="13">Binds 3 [4Fe-4S] clusters per homodimer. Contains two stable clusters in the N-termini and one labile, bridging cluster between subunits of the homodimer.</text>
</comment>
<feature type="binding site" evidence="13">
    <location>
        <position position="611"/>
    </location>
    <ligand>
        <name>[4Fe-4S] cluster</name>
        <dbReference type="ChEBI" id="CHEBI:49883"/>
        <label>1</label>
    </ligand>
</feature>
<dbReference type="Pfam" id="PF02800">
    <property type="entry name" value="Gp_dh_C"/>
    <property type="match status" value="1"/>
</dbReference>
<dbReference type="PANTHER" id="PTHR10836:SF112">
    <property type="entry name" value="GLYCERALDEHYDE-3-PHOSPHATE DEHYDROGENASE GAPC1, CYTOSOLIC-RELATED"/>
    <property type="match status" value="1"/>
</dbReference>
<proteinExistence type="inferred from homology"/>
<dbReference type="InterPro" id="IPR033756">
    <property type="entry name" value="YlxH/NBP35"/>
</dbReference>
<dbReference type="InterPro" id="IPR027417">
    <property type="entry name" value="P-loop_NTPase"/>
</dbReference>
<keyword evidence="17" id="KW-1185">Reference proteome</keyword>
<evidence type="ECO:0000256" key="7">
    <source>
        <dbReference type="ARBA" id="ARBA00022840"/>
    </source>
</evidence>
<feature type="binding site" evidence="13">
    <location>
        <position position="634"/>
    </location>
    <ligand>
        <name>[4Fe-4S] cluster</name>
        <dbReference type="ChEBI" id="CHEBI:49883"/>
        <label>1</label>
    </ligand>
</feature>
<dbReference type="PROSITE" id="PS00071">
    <property type="entry name" value="GAPDH"/>
    <property type="match status" value="1"/>
</dbReference>
<evidence type="ECO:0000256" key="3">
    <source>
        <dbReference type="ARBA" id="ARBA00022485"/>
    </source>
</evidence>
<keyword evidence="10 13" id="KW-0411">Iron-sulfur</keyword>
<comment type="miscellaneous">
    <text evidence="13">Although plant and algal NBP35 proteins lack the characteristic CXXC motif in the C-terminus, thought to be required for Fe-S cluster binding, they can bind a [4Fe-4S] cluster in the C-terminus. Also, in this linage, no CFD1 partner protein homolog as found in other eukaryotes can be found.</text>
</comment>
<dbReference type="FunFam" id="3.40.50.720:FF:000020">
    <property type="entry name" value="Glyceraldehyde-3-phosphate dehydrogenase"/>
    <property type="match status" value="1"/>
</dbReference>
<evidence type="ECO:0000256" key="5">
    <source>
        <dbReference type="ARBA" id="ARBA00022723"/>
    </source>
</evidence>
<evidence type="ECO:0000313" key="17">
    <source>
        <dbReference type="Proteomes" id="UP000290289"/>
    </source>
</evidence>
<sequence>MALNLSRGSILPAYPSSEHSSCSSVKYSNGYVMDQFKEKDLDGICDDPSSSWSSNLDLKNTHCKSELGGYCDRSADDIVDRLPVDPFGMEIRSTFTAITGWFQGFEPNYESCSSGWDEGKAKMVDGGLFAGLNWVWNSAVWYQPEVCDLKFDGVSIPYDSFDGFGINDGGFALDDSVEEFLSFSYVGDLDVFDGAKQLQVGTKEIQGCGIMCPESEASAPHDAMFYALRFLGVKDLLSVERVCKSFRNAVRSDPLPWRSIVIDWPLNERITDDVLVKLTSRAHGTLQTLGLVHCVKITDGGLQGVFDSNPRLTKLSVPGCLKISVECILLNIRTLKSAGNPGIKQLRIGGLSGITDKQFEELKFLLATDNHIQPRAPKPRFFNGGLSYGSCDDDCPIDIEACPRCQRLSLVYDCPAKSCQEKQPADQKCRACTLCIARCISCGCCLKDCDYEETFCLDLLCLHCLESLLNCQEKHGEKGAPKCAIFCQENSKDLYYHEEAAACEARDNLPGNEIENKKKIEKRVKTVRRRRGYTRKQPYSNKQKVTAEMDGAMKYHPCHHRSRNLFDLNRVQTLSYLSDSLRLREKEEAKSVGKSSVMENGEIPEDANEHCPGPQSDSAGKSDACDGCPNQQICATAPKGPDPDVVAIAERMATVKHKILVLSGKGGVGKSTFSAQLAFALAAMDFQVGLLDIDICGPSIPKMLGLEGQEIHQSNLGWSPVYVEQNLGVMSIGFMLPDPDDAVIWRGPRKNALIKQFLKDVYWGELDFLIVDAPPGTSDEHISIVQYLDAGSIDGAIIVTTPQQVSMIDVRKEVSFCKKVGVQVLGVVENMSGLSQPIMDFKFLRMTETAEQIDVTEWAREQLKERLPEFSNIVAFTDVFDSSRGGAERMCGEMGVAFLGKVPLDPQLCKAAEEGRSCFVDQKCGVSAPALKKIIDKMLKNQGISTMIGRLVARVALQRDDIELVAVNDPFINVEYMSYMFKYDTVHGQWKHHELKVKDDKTLLFGDKPVKVFASRHPEQIPWGEAGAEFVVESTGVFTDKEKASLHLKGGAKKVIISAPSKDAPMFVVGVNEKEYKPDLDIVSNASCTTNCLAPLAKVIHDKFGIVEGLMTTVHSITATQKTVDGPSMKDWRGGRAAATNIIPSSTGAAKAVGKVLPALNGKLTGMAFRVPTVDVSVVDLTVRLEKKATYDEIKNAIKKESEGSLKGILGYTDEDVVSTDFVGDNRSSIFDAKAGIALNDNFVKLVSWYDNEWGYSSRVIDLIRHIASVK</sequence>
<evidence type="ECO:0000256" key="10">
    <source>
        <dbReference type="ARBA" id="ARBA00023014"/>
    </source>
</evidence>
<dbReference type="CDD" id="cd18126">
    <property type="entry name" value="GAPDH_I_C"/>
    <property type="match status" value="1"/>
</dbReference>
<dbReference type="SUPFAM" id="SSF55347">
    <property type="entry name" value="Glyceraldehyde-3-phosphate dehydrogenase-like, C-terminal domain"/>
    <property type="match status" value="1"/>
</dbReference>
<dbReference type="SUPFAM" id="SSF52540">
    <property type="entry name" value="P-loop containing nucleoside triphosphate hydrolases"/>
    <property type="match status" value="1"/>
</dbReference>
<dbReference type="EMBL" id="RDQH01000335">
    <property type="protein sequence ID" value="RXH89296.1"/>
    <property type="molecule type" value="Genomic_DNA"/>
</dbReference>
<evidence type="ECO:0000256" key="11">
    <source>
        <dbReference type="ARBA" id="ARBA00023027"/>
    </source>
</evidence>
<reference evidence="16 17" key="1">
    <citation type="submission" date="2018-10" db="EMBL/GenBank/DDBJ databases">
        <title>A high-quality apple genome assembly.</title>
        <authorList>
            <person name="Hu J."/>
        </authorList>
    </citation>
    <scope>NUCLEOTIDE SEQUENCE [LARGE SCALE GENOMIC DNA]</scope>
    <source>
        <strain evidence="17">cv. HFTH1</strain>
        <tissue evidence="16">Young leaf</tissue>
    </source>
</reference>
<dbReference type="Pfam" id="PF10609">
    <property type="entry name" value="ParA"/>
    <property type="match status" value="1"/>
</dbReference>
<comment type="similarity">
    <text evidence="2 14">Belongs to the glyceraldehyde-3-phosphate dehydrogenase family.</text>
</comment>
<dbReference type="Gene3D" id="3.80.10.10">
    <property type="entry name" value="Ribonuclease Inhibitor"/>
    <property type="match status" value="1"/>
</dbReference>
<dbReference type="Gene3D" id="3.40.50.300">
    <property type="entry name" value="P-loop containing nucleotide triphosphate hydrolases"/>
    <property type="match status" value="1"/>
</dbReference>
<keyword evidence="7 13" id="KW-0067">ATP-binding</keyword>
<dbReference type="CDD" id="cd05214">
    <property type="entry name" value="GAPDH_I_N"/>
    <property type="match status" value="1"/>
</dbReference>
<dbReference type="SUPFAM" id="SSF51735">
    <property type="entry name" value="NAD(P)-binding Rossmann-fold domains"/>
    <property type="match status" value="1"/>
</dbReference>
<keyword evidence="3 13" id="KW-0004">4Fe-4S</keyword>
<evidence type="ECO:0000256" key="14">
    <source>
        <dbReference type="RuleBase" id="RU000397"/>
    </source>
</evidence>
<dbReference type="PRINTS" id="PR00078">
    <property type="entry name" value="G3PDHDRGNASE"/>
</dbReference>
<dbReference type="AlphaFoldDB" id="A0A498J296"/>
<evidence type="ECO:0000256" key="9">
    <source>
        <dbReference type="ARBA" id="ARBA00023004"/>
    </source>
</evidence>
<dbReference type="FunFam" id="3.30.360.10:FF:000001">
    <property type="entry name" value="Glyceraldehyde-3-phosphate dehydrogenase"/>
    <property type="match status" value="1"/>
</dbReference>
<evidence type="ECO:0000259" key="15">
    <source>
        <dbReference type="PROSITE" id="PS50181"/>
    </source>
</evidence>
<dbReference type="GO" id="GO:0006096">
    <property type="term" value="P:glycolytic process"/>
    <property type="evidence" value="ECO:0007669"/>
    <property type="project" value="UniProtKB-KW"/>
</dbReference>
<comment type="pathway">
    <text evidence="1">Carbohydrate degradation; glycolysis; pyruvate from D-glyceraldehyde 3-phosphate: step 1/5.</text>
</comment>
<dbReference type="HAMAP" id="MF_02040">
    <property type="entry name" value="Mrp_NBP35"/>
    <property type="match status" value="1"/>
</dbReference>
<evidence type="ECO:0000256" key="8">
    <source>
        <dbReference type="ARBA" id="ARBA00023002"/>
    </source>
</evidence>
<dbReference type="InterPro" id="IPR020830">
    <property type="entry name" value="GlycerAld_3-P_DH_AS"/>
</dbReference>
<dbReference type="GO" id="GO:0006006">
    <property type="term" value="P:glucose metabolic process"/>
    <property type="evidence" value="ECO:0007669"/>
    <property type="project" value="InterPro"/>
</dbReference>
<evidence type="ECO:0000313" key="16">
    <source>
        <dbReference type="EMBL" id="RXH89296.1"/>
    </source>
</evidence>
<keyword evidence="11" id="KW-0520">NAD</keyword>
<dbReference type="InterPro" id="IPR032675">
    <property type="entry name" value="LRR_dom_sf"/>
</dbReference>
<evidence type="ECO:0000256" key="2">
    <source>
        <dbReference type="ARBA" id="ARBA00007406"/>
    </source>
</evidence>
<dbReference type="Proteomes" id="UP000290289">
    <property type="component" value="Chromosome 9"/>
</dbReference>
<keyword evidence="12" id="KW-0324">Glycolysis</keyword>
<dbReference type="Gene3D" id="3.40.50.720">
    <property type="entry name" value="NAD(P)-binding Rossmann-like Domain"/>
    <property type="match status" value="1"/>
</dbReference>
<evidence type="ECO:0000256" key="1">
    <source>
        <dbReference type="ARBA" id="ARBA00004869"/>
    </source>
</evidence>
<comment type="caution">
    <text evidence="16">The sequence shown here is derived from an EMBL/GenBank/DDBJ whole genome shotgun (WGS) entry which is preliminary data.</text>
</comment>
<feature type="binding site" evidence="13">
    <location>
        <position position="628"/>
    </location>
    <ligand>
        <name>[4Fe-4S] cluster</name>
        <dbReference type="ChEBI" id="CHEBI:49883"/>
        <label>1</label>
    </ligand>
</feature>
<dbReference type="PROSITE" id="PS50181">
    <property type="entry name" value="FBOX"/>
    <property type="match status" value="1"/>
</dbReference>
<keyword evidence="8" id="KW-0560">Oxidoreductase</keyword>
<feature type="domain" description="F-box" evidence="15">
    <location>
        <begin position="213"/>
        <end position="260"/>
    </location>
</feature>
<dbReference type="GO" id="GO:0140663">
    <property type="term" value="F:ATP-dependent FeS chaperone activity"/>
    <property type="evidence" value="ECO:0007669"/>
    <property type="project" value="InterPro"/>
</dbReference>
<feature type="binding site" evidence="13">
    <location>
        <position position="625"/>
    </location>
    <ligand>
        <name>[4Fe-4S] cluster</name>
        <dbReference type="ChEBI" id="CHEBI:49883"/>
        <label>1</label>
    </ligand>
</feature>
<dbReference type="SUPFAM" id="SSF81383">
    <property type="entry name" value="F-box domain"/>
    <property type="match status" value="1"/>
</dbReference>
<dbReference type="PROSITE" id="PS01215">
    <property type="entry name" value="MRP"/>
    <property type="match status" value="1"/>
</dbReference>
<dbReference type="Gene3D" id="1.20.1280.50">
    <property type="match status" value="1"/>
</dbReference>
<gene>
    <name evidence="13" type="primary">NBP35</name>
    <name evidence="16" type="ORF">DVH24_031653</name>
</gene>
<comment type="subunit">
    <text evidence="13">Homodimer and homotetramer. Predominantly homodimeric.</text>
</comment>
<dbReference type="InterPro" id="IPR019591">
    <property type="entry name" value="Mrp/NBP35_ATP-bd"/>
</dbReference>
<keyword evidence="9 13" id="KW-0408">Iron</keyword>
<dbReference type="InterPro" id="IPR028601">
    <property type="entry name" value="NUBP1/Nbp35"/>
</dbReference>
<dbReference type="GO" id="GO:0004365">
    <property type="term" value="F:glyceraldehyde-3-phosphate dehydrogenase (NAD+) (phosphorylating) activity"/>
    <property type="evidence" value="ECO:0007669"/>
    <property type="project" value="TreeGrafter"/>
</dbReference>
<dbReference type="SMART" id="SM00846">
    <property type="entry name" value="Gp_dh_N"/>
    <property type="match status" value="1"/>
</dbReference>
<accession>A0A498J296</accession>
<dbReference type="CDD" id="cd02037">
    <property type="entry name" value="Mrp_NBP35"/>
    <property type="match status" value="1"/>
</dbReference>
<dbReference type="Pfam" id="PF00044">
    <property type="entry name" value="Gp_dh_N"/>
    <property type="match status" value="1"/>
</dbReference>
<dbReference type="InterPro" id="IPR020831">
    <property type="entry name" value="GlycerAld/Erythrose_P_DH"/>
</dbReference>
<evidence type="ECO:0000256" key="6">
    <source>
        <dbReference type="ARBA" id="ARBA00022741"/>
    </source>
</evidence>
<dbReference type="InterPro" id="IPR020828">
    <property type="entry name" value="GlycerAld_3-P_DH_NAD(P)-bd"/>
</dbReference>
<dbReference type="GO" id="GO:0046872">
    <property type="term" value="F:metal ion binding"/>
    <property type="evidence" value="ECO:0007669"/>
    <property type="project" value="UniProtKB-KW"/>
</dbReference>
<dbReference type="InterPro" id="IPR001810">
    <property type="entry name" value="F-box_dom"/>
</dbReference>
<dbReference type="GO" id="GO:0051287">
    <property type="term" value="F:NAD binding"/>
    <property type="evidence" value="ECO:0007669"/>
    <property type="project" value="InterPro"/>
</dbReference>
<dbReference type="GO" id="GO:0016226">
    <property type="term" value="P:iron-sulfur cluster assembly"/>
    <property type="evidence" value="ECO:0007669"/>
    <property type="project" value="UniProtKB-UniRule"/>
</dbReference>
<comment type="subcellular location">
    <subcellularLocation>
        <location evidence="13">Cytoplasm</location>
    </subcellularLocation>
</comment>
<dbReference type="GO" id="GO:0050661">
    <property type="term" value="F:NADP binding"/>
    <property type="evidence" value="ECO:0007669"/>
    <property type="project" value="InterPro"/>
</dbReference>
<dbReference type="GO" id="GO:0051539">
    <property type="term" value="F:4 iron, 4 sulfur cluster binding"/>
    <property type="evidence" value="ECO:0007669"/>
    <property type="project" value="UniProtKB-UniRule"/>
</dbReference>
<dbReference type="InterPro" id="IPR036047">
    <property type="entry name" value="F-box-like_dom_sf"/>
</dbReference>
<keyword evidence="4 13" id="KW-0963">Cytoplasm</keyword>
<dbReference type="InterPro" id="IPR006424">
    <property type="entry name" value="Glyceraldehyde-3-P_DH_1"/>
</dbReference>
<keyword evidence="6 13" id="KW-0547">Nucleotide-binding</keyword>
<dbReference type="STRING" id="3750.A0A498J296"/>
<dbReference type="HAMAP" id="MF_03038">
    <property type="entry name" value="NUBP1"/>
    <property type="match status" value="1"/>
</dbReference>
<dbReference type="PANTHER" id="PTHR10836">
    <property type="entry name" value="GLYCERALDEHYDE 3-PHOSPHATE DEHYDROGENASE"/>
    <property type="match status" value="1"/>
</dbReference>
<dbReference type="InterPro" id="IPR036291">
    <property type="entry name" value="NAD(P)-bd_dom_sf"/>
</dbReference>
<dbReference type="InterPro" id="IPR000808">
    <property type="entry name" value="Mrp-like_CS"/>
</dbReference>
<evidence type="ECO:0000256" key="12">
    <source>
        <dbReference type="ARBA" id="ARBA00023152"/>
    </source>
</evidence>
<name>A0A498J296_MALDO</name>
<feature type="binding site" evidence="13">
    <location>
        <begin position="664"/>
        <end position="671"/>
    </location>
    <ligand>
        <name>ATP</name>
        <dbReference type="ChEBI" id="CHEBI:30616"/>
    </ligand>
</feature>
<protein>
    <recommendedName>
        <fullName evidence="13">Cytosolic Fe-S cluster assembly factor NBP35</fullName>
    </recommendedName>
</protein>